<name>A0A4R7ZM17_9ACTN</name>
<dbReference type="Proteomes" id="UP000295447">
    <property type="component" value="Unassembled WGS sequence"/>
</dbReference>
<dbReference type="InterPro" id="IPR002575">
    <property type="entry name" value="Aminoglycoside_PTrfase"/>
</dbReference>
<comment type="caution">
    <text evidence="2">The sequence shown here is derived from an EMBL/GenBank/DDBJ whole genome shotgun (WGS) entry which is preliminary data.</text>
</comment>
<dbReference type="EMBL" id="SODF01000002">
    <property type="protein sequence ID" value="TDW18455.1"/>
    <property type="molecule type" value="Genomic_DNA"/>
</dbReference>
<protein>
    <submittedName>
        <fullName evidence="2">Phosphotransferase family enzyme</fullName>
    </submittedName>
</protein>
<sequence>MQIDRGAYPDARTPWDDPAWRTAAVDWLDRHLAILDLDGERWVRVRPWSVIIRVDAARPVWFKAASPGSAFEPTLSEALSRWTPEHVLTPYAVDTARGWSLLPDGGPILRTLSAGPLQWELVLTQYADLQRALVPRAGELVRLGVPDARVFRLPEIFDETVAGNRTLGVADRQRLLAFRPRLVDWCAELAGLGIPETLDHADLHDGQILVAGPGRYTFFDWGDANVGHPFCSLLVAIDRAAEQHGPDIVPRLLDVYLEPWTADGHTPTDLRRAAELARRLSQLTRAGSWGRLFPMSAYLGDPERAAALLRLL</sequence>
<keyword evidence="2" id="KW-0808">Transferase</keyword>
<reference evidence="2 3" key="1">
    <citation type="submission" date="2019-03" db="EMBL/GenBank/DDBJ databases">
        <title>Genomic Encyclopedia of Type Strains, Phase III (KMG-III): the genomes of soil and plant-associated and newly described type strains.</title>
        <authorList>
            <person name="Whitman W."/>
        </authorList>
    </citation>
    <scope>NUCLEOTIDE SEQUENCE [LARGE SCALE GENOMIC DNA]</scope>
    <source>
        <strain evidence="2 3">VKM Ac-2570</strain>
    </source>
</reference>
<evidence type="ECO:0000313" key="2">
    <source>
        <dbReference type="EMBL" id="TDW18455.1"/>
    </source>
</evidence>
<gene>
    <name evidence="2" type="ORF">EV650_5043</name>
</gene>
<feature type="domain" description="Aminoglycoside phosphotransferase" evidence="1">
    <location>
        <begin position="127"/>
        <end position="260"/>
    </location>
</feature>
<dbReference type="GO" id="GO:0016740">
    <property type="term" value="F:transferase activity"/>
    <property type="evidence" value="ECO:0007669"/>
    <property type="project" value="UniProtKB-KW"/>
</dbReference>
<dbReference type="InterPro" id="IPR011009">
    <property type="entry name" value="Kinase-like_dom_sf"/>
</dbReference>
<dbReference type="RefSeq" id="WP_134121444.1">
    <property type="nucleotide sequence ID" value="NZ_SODF01000002.1"/>
</dbReference>
<proteinExistence type="predicted"/>
<accession>A0A4R7ZM17</accession>
<evidence type="ECO:0000259" key="1">
    <source>
        <dbReference type="Pfam" id="PF01636"/>
    </source>
</evidence>
<keyword evidence="3" id="KW-1185">Reference proteome</keyword>
<organism evidence="2 3">
    <name type="scientific">Kribbella kalugense</name>
    <dbReference type="NCBI Taxonomy" id="2512221"/>
    <lineage>
        <taxon>Bacteria</taxon>
        <taxon>Bacillati</taxon>
        <taxon>Actinomycetota</taxon>
        <taxon>Actinomycetes</taxon>
        <taxon>Propionibacteriales</taxon>
        <taxon>Kribbellaceae</taxon>
        <taxon>Kribbella</taxon>
    </lineage>
</organism>
<dbReference type="SUPFAM" id="SSF56112">
    <property type="entry name" value="Protein kinase-like (PK-like)"/>
    <property type="match status" value="1"/>
</dbReference>
<dbReference type="Pfam" id="PF01636">
    <property type="entry name" value="APH"/>
    <property type="match status" value="1"/>
</dbReference>
<evidence type="ECO:0000313" key="3">
    <source>
        <dbReference type="Proteomes" id="UP000295447"/>
    </source>
</evidence>
<dbReference type="AlphaFoldDB" id="A0A4R7ZM17"/>
<dbReference type="OrthoDB" id="101887at2"/>